<protein>
    <submittedName>
        <fullName evidence="2">Uncharacterized protein</fullName>
    </submittedName>
</protein>
<evidence type="ECO:0000313" key="2">
    <source>
        <dbReference type="EMBL" id="OJT06610.1"/>
    </source>
</evidence>
<dbReference type="EMBL" id="MNAD01001290">
    <property type="protein sequence ID" value="OJT06610.1"/>
    <property type="molecule type" value="Genomic_DNA"/>
</dbReference>
<reference evidence="2 3" key="1">
    <citation type="submission" date="2016-10" db="EMBL/GenBank/DDBJ databases">
        <title>Genome sequence of the basidiomycete white-rot fungus Trametes pubescens.</title>
        <authorList>
            <person name="Makela M.R."/>
            <person name="Granchi Z."/>
            <person name="Peng M."/>
            <person name="De Vries R.P."/>
            <person name="Grigoriev I."/>
            <person name="Riley R."/>
            <person name="Hilden K."/>
        </authorList>
    </citation>
    <scope>NUCLEOTIDE SEQUENCE [LARGE SCALE GENOMIC DNA]</scope>
    <source>
        <strain evidence="2 3">FBCC735</strain>
    </source>
</reference>
<evidence type="ECO:0000256" key="1">
    <source>
        <dbReference type="SAM" id="MobiDB-lite"/>
    </source>
</evidence>
<proteinExistence type="predicted"/>
<comment type="caution">
    <text evidence="2">The sequence shown here is derived from an EMBL/GenBank/DDBJ whole genome shotgun (WGS) entry which is preliminary data.</text>
</comment>
<feature type="compositionally biased region" description="Low complexity" evidence="1">
    <location>
        <begin position="1"/>
        <end position="10"/>
    </location>
</feature>
<feature type="region of interest" description="Disordered" evidence="1">
    <location>
        <begin position="1"/>
        <end position="37"/>
    </location>
</feature>
<dbReference type="Proteomes" id="UP000184267">
    <property type="component" value="Unassembled WGS sequence"/>
</dbReference>
<dbReference type="AlphaFoldDB" id="A0A1M2VG83"/>
<organism evidence="2 3">
    <name type="scientific">Trametes pubescens</name>
    <name type="common">White-rot fungus</name>
    <dbReference type="NCBI Taxonomy" id="154538"/>
    <lineage>
        <taxon>Eukaryota</taxon>
        <taxon>Fungi</taxon>
        <taxon>Dikarya</taxon>
        <taxon>Basidiomycota</taxon>
        <taxon>Agaricomycotina</taxon>
        <taxon>Agaricomycetes</taxon>
        <taxon>Polyporales</taxon>
        <taxon>Polyporaceae</taxon>
        <taxon>Trametes</taxon>
    </lineage>
</organism>
<sequence length="172" mass="17863">MGAAAAAGAAEPSARLPNLPPPEIPTPDSRGRTPRRAPLGLHCARKAPSLHVAKERFVHTQATPPNQIFVRRPLFPIARNFHDNFFASCGGAPLGAPTYDICTYGIGGARLFPAVAAPPARHAGPSIEQALCGGQGFIGWSDGGGAVRVSFNPRPGPEFRAVALSATARASQ</sequence>
<evidence type="ECO:0000313" key="3">
    <source>
        <dbReference type="Proteomes" id="UP000184267"/>
    </source>
</evidence>
<gene>
    <name evidence="2" type="ORF">TRAPUB_2537</name>
</gene>
<name>A0A1M2VG83_TRAPU</name>
<accession>A0A1M2VG83</accession>
<keyword evidence="3" id="KW-1185">Reference proteome</keyword>